<dbReference type="AlphaFoldDB" id="A0AAE8KF24"/>
<evidence type="ECO:0000256" key="1">
    <source>
        <dbReference type="SAM" id="MobiDB-lite"/>
    </source>
</evidence>
<evidence type="ECO:0000313" key="2">
    <source>
        <dbReference type="EMBL" id="RZH26705.1"/>
    </source>
</evidence>
<organism evidence="2 3">
    <name type="scientific">Acinetobacter pittii</name>
    <name type="common">Acinetobacter genomosp. 3</name>
    <dbReference type="NCBI Taxonomy" id="48296"/>
    <lineage>
        <taxon>Bacteria</taxon>
        <taxon>Pseudomonadati</taxon>
        <taxon>Pseudomonadota</taxon>
        <taxon>Gammaproteobacteria</taxon>
        <taxon>Moraxellales</taxon>
        <taxon>Moraxellaceae</taxon>
        <taxon>Acinetobacter</taxon>
        <taxon>Acinetobacter calcoaceticus/baumannii complex</taxon>
    </lineage>
</organism>
<proteinExistence type="predicted"/>
<protein>
    <submittedName>
        <fullName evidence="2">Uncharacterized protein</fullName>
    </submittedName>
</protein>
<reference evidence="2 3" key="1">
    <citation type="submission" date="2019-02" db="EMBL/GenBank/DDBJ databases">
        <title>The Batch Genome Submission of Acinetobacter spp. strains.</title>
        <authorList>
            <person name="Qin J."/>
            <person name="Hu Y."/>
            <person name="Ye H."/>
            <person name="Wei L."/>
            <person name="Feng Y."/>
            <person name="Zong Z."/>
        </authorList>
    </citation>
    <scope>NUCLEOTIDE SEQUENCE [LARGE SCALE GENOMIC DNA]</scope>
    <source>
        <strain evidence="2 3">WCHAP100012</strain>
    </source>
</reference>
<name>A0AAE8KF24_ACIPI</name>
<feature type="region of interest" description="Disordered" evidence="1">
    <location>
        <begin position="29"/>
        <end position="52"/>
    </location>
</feature>
<sequence length="99" mass="10912">MADSFGYKEASPHYCQIMVAKREKVDRLIPKRSAHPKVSPSRSAAEGARRDAHKKERLFRVLWVCGLSKPTGNVASKQRIIGGILGVNVILATNKALKT</sequence>
<gene>
    <name evidence="2" type="ORF">EXD98_15970</name>
</gene>
<comment type="caution">
    <text evidence="2">The sequence shown here is derived from an EMBL/GenBank/DDBJ whole genome shotgun (WGS) entry which is preliminary data.</text>
</comment>
<dbReference type="EMBL" id="SGTH01000007">
    <property type="protein sequence ID" value="RZH26705.1"/>
    <property type="molecule type" value="Genomic_DNA"/>
</dbReference>
<accession>A0AAE8KF24</accession>
<dbReference type="Proteomes" id="UP000294065">
    <property type="component" value="Unassembled WGS sequence"/>
</dbReference>
<evidence type="ECO:0000313" key="3">
    <source>
        <dbReference type="Proteomes" id="UP000294065"/>
    </source>
</evidence>